<sequence>MLHTIVVLFLSSLLVSNIHCCFKDQKIAKCYESCLGFPLAETVDRACKGKFDDLFDNPNLDQNCKQYLPQIELCTPKCRPEFWAKVTCIRNCLGDQYEAVKLNCEGQWKKLMKHGSVSKRCEPYKEYFKRCDKGCENVGTYNLYGPAVQPVRNNHGPVF</sequence>
<proteinExistence type="predicted"/>
<comment type="caution">
    <text evidence="2">The sequence shown here is derived from an EMBL/GenBank/DDBJ whole genome shotgun (WGS) entry which is preliminary data.</text>
</comment>
<evidence type="ECO:0000256" key="1">
    <source>
        <dbReference type="SAM" id="SignalP"/>
    </source>
</evidence>
<dbReference type="AlphaFoldDB" id="A0ABD2PLA2"/>
<accession>A0ABD2PLA2</accession>
<evidence type="ECO:0000313" key="2">
    <source>
        <dbReference type="EMBL" id="KAL3307828.1"/>
    </source>
</evidence>
<evidence type="ECO:0000313" key="3">
    <source>
        <dbReference type="Proteomes" id="UP001626550"/>
    </source>
</evidence>
<feature type="chain" id="PRO_5044851933" evidence="1">
    <location>
        <begin position="21"/>
        <end position="159"/>
    </location>
</feature>
<dbReference type="Proteomes" id="UP001626550">
    <property type="component" value="Unassembled WGS sequence"/>
</dbReference>
<gene>
    <name evidence="2" type="ORF">Ciccas_013648</name>
</gene>
<feature type="signal peptide" evidence="1">
    <location>
        <begin position="1"/>
        <end position="20"/>
    </location>
</feature>
<dbReference type="EMBL" id="JBJKFK010006393">
    <property type="protein sequence ID" value="KAL3307828.1"/>
    <property type="molecule type" value="Genomic_DNA"/>
</dbReference>
<keyword evidence="1" id="KW-0732">Signal</keyword>
<name>A0ABD2PLA2_9PLAT</name>
<keyword evidence="3" id="KW-1185">Reference proteome</keyword>
<organism evidence="2 3">
    <name type="scientific">Cichlidogyrus casuarinus</name>
    <dbReference type="NCBI Taxonomy" id="1844966"/>
    <lineage>
        <taxon>Eukaryota</taxon>
        <taxon>Metazoa</taxon>
        <taxon>Spiralia</taxon>
        <taxon>Lophotrochozoa</taxon>
        <taxon>Platyhelminthes</taxon>
        <taxon>Monogenea</taxon>
        <taxon>Monopisthocotylea</taxon>
        <taxon>Dactylogyridea</taxon>
        <taxon>Ancyrocephalidae</taxon>
        <taxon>Cichlidogyrus</taxon>
    </lineage>
</organism>
<protein>
    <submittedName>
        <fullName evidence="2">Uncharacterized protein</fullName>
    </submittedName>
</protein>
<reference evidence="2 3" key="1">
    <citation type="submission" date="2024-11" db="EMBL/GenBank/DDBJ databases">
        <title>Adaptive evolution of stress response genes in parasites aligns with host niche diversity.</title>
        <authorList>
            <person name="Hahn C."/>
            <person name="Resl P."/>
        </authorList>
    </citation>
    <scope>NUCLEOTIDE SEQUENCE [LARGE SCALE GENOMIC DNA]</scope>
    <source>
        <strain evidence="2">EGGRZ-B1_66</strain>
        <tissue evidence="2">Body</tissue>
    </source>
</reference>